<reference evidence="3 4" key="1">
    <citation type="submission" date="2024-01" db="EMBL/GenBank/DDBJ databases">
        <authorList>
            <person name="Kunselman E."/>
        </authorList>
    </citation>
    <scope>NUCLEOTIDE SEQUENCE [LARGE SCALE GENOMIC DNA]</scope>
    <source>
        <strain evidence="3">2 abalone samples</strain>
    </source>
</reference>
<dbReference type="SUPFAM" id="SSF52540">
    <property type="entry name" value="P-loop containing nucleoside triphosphate hydrolases"/>
    <property type="match status" value="1"/>
</dbReference>
<sequence length="1432" mass="162901">MFLGGAGLKLFYNQHIDDLVKFLLSLNDDDRESCALIFRANGSGKTFFQAMLYSVLWLANNPATLVVWNSGGLDSQMMSDFSRVLSPELCKEIFFLKHKNAKEEFIKRKPEYLLVKAKDLFEVDGIWPVFSEFLKEEKPFVFLDESDRMFLDEEYKQKILDCLLKNTPTILLTATPNSHAVNIGKLGFCICMNFSDKEKLGMGAIPKIVVDSVADPDTLSRKSATINKHIECFMPYANSSDRLILESMRNIKSSWIDKNFIQKISNLNILFLEHYALLKAMDVEFREDLLDKTMLKSKWFQELTEEEKIYRVLRSCLHASCHKKDLVIVQDAVQIKNAIKAIYQHYYSDTDKITEYSLQLEAYNGLRKLGFNTKPRGFVFDDVAGSGDLEHSIDFLGEILSADCSSEFPRFLHSSLENLLCAITDLDKIALDEMRMGGKFDELCLMVVNALHNESDVEQKIRNYLKKLGIVFTGDDKIISTMKNLADLMSNAIRSDYHNFQLFVDNWPLSAELKDLLREKMCILYIQDMPSFYSKCFIINNINSDKIIINGRPFAVNFDCESMDKCSACPFDEMVADALFKAGFIQQLITDTRIAGYNDVDLQNLAYVSCGGSPNMHDPANIVQAVGRLRGLNARQTSTAFLMPATQQEVKKIEPLIRSPNYHEFFLELREDFLNRFGKYFAQDILTRLYSFALRTGASSQIIGASLKQSLIALYECLYNINDHNDKKAHKQFKLFLCELKDRSFIVKWHAKAVHVSAYAIAKTIYVVGFVSYRIGCLLDFIMKPLKSFFYADLRVDPRIVAIVDYNADDLTKFTKGFSTVSDVSWIGHDIEKYESSKLANLFFADGVNADYDRLIAWLSWALAAIVCPDITSANTLEERAIIMRFFQNTYNRDMLFDILKNTTASLGANRFTSLESALFYAISAVLDNGSERSAKLLEIINVSVHDLHKKINDAKNMLKFSVEGKDCELFGVKLSYEQCQMIDLDDICYSGWLSLQLKLEEVATGNEFDWKEFTNAHHNPGQLIAHINRTVDIKDHNSYLQKCHGEDSSLLCGLDFMLSFNEGSFELMCDIASCYFYAMPVDASVFRRWLEDLRYDVTHMSKDDLFSKYFATPEQKIAWHQKSNFMKCFGKAFRKISIPDEHSMRKNYVQVDTSEKEKLLAIITKHLVEDHFMKMLQHCLHSIRNMSVSTLGNTRHCIDTLHNIIQTIGLNDRTINRLLDIFSREKVLTAMDSKVCYEMLIDNAFDCLSNDATVIKMSEFLASNYYTSANINHMLSSGSYYNSFNIQSIIGSKDKMILESSLGKKLQKVGLGIVLESHGFSNFADNAMLTVAACNMIHAASIGLHKAFNISDDEHYDLMNIDFSDGCTLFAQQVDERVGLHNASDDNERKIGYDIAASVIDHSMARCAMSTASKEEQRSSNNVSSVGVSAG</sequence>
<organism evidence="3 4">
    <name type="scientific">Candidatus Xenohaliotis californiensis</name>
    <dbReference type="NCBI Taxonomy" id="84677"/>
    <lineage>
        <taxon>Bacteria</taxon>
        <taxon>Pseudomonadati</taxon>
        <taxon>Pseudomonadota</taxon>
        <taxon>Alphaproteobacteria</taxon>
        <taxon>Rickettsiales</taxon>
        <taxon>Anaplasmataceae</taxon>
        <taxon>Candidatus Xenohaliotis</taxon>
    </lineage>
</organism>
<dbReference type="EMBL" id="CAWVOK010000022">
    <property type="protein sequence ID" value="CAK8163086.1"/>
    <property type="molecule type" value="Genomic_DNA"/>
</dbReference>
<feature type="region of interest" description="Disordered" evidence="1">
    <location>
        <begin position="1411"/>
        <end position="1432"/>
    </location>
</feature>
<proteinExistence type="predicted"/>
<dbReference type="InterPro" id="IPR027417">
    <property type="entry name" value="P-loop_NTPase"/>
</dbReference>
<accession>A0ABP0EXI2</accession>
<feature type="domain" description="Helicase ATP-binding" evidence="2">
    <location>
        <begin position="46"/>
        <end position="194"/>
    </location>
</feature>
<evidence type="ECO:0000313" key="3">
    <source>
        <dbReference type="EMBL" id="CAK8163086.1"/>
    </source>
</evidence>
<gene>
    <name evidence="3" type="ORF">CAXC1_20023</name>
</gene>
<dbReference type="Pfam" id="PF04851">
    <property type="entry name" value="ResIII"/>
    <property type="match status" value="1"/>
</dbReference>
<comment type="caution">
    <text evidence="3">The sequence shown here is derived from an EMBL/GenBank/DDBJ whole genome shotgun (WGS) entry which is preliminary data.</text>
</comment>
<keyword evidence="4" id="KW-1185">Reference proteome</keyword>
<feature type="compositionally biased region" description="Low complexity" evidence="1">
    <location>
        <begin position="1420"/>
        <end position="1432"/>
    </location>
</feature>
<evidence type="ECO:0000259" key="2">
    <source>
        <dbReference type="PROSITE" id="PS51192"/>
    </source>
</evidence>
<protein>
    <recommendedName>
        <fullName evidence="2">Helicase ATP-binding domain-containing protein</fullName>
    </recommendedName>
</protein>
<dbReference type="InterPro" id="IPR014001">
    <property type="entry name" value="Helicase_ATP-bd"/>
</dbReference>
<name>A0ABP0EXI2_9RICK</name>
<dbReference type="InterPro" id="IPR006935">
    <property type="entry name" value="Helicase/UvrB_N"/>
</dbReference>
<dbReference type="Proteomes" id="UP001314181">
    <property type="component" value="Unassembled WGS sequence"/>
</dbReference>
<evidence type="ECO:0000256" key="1">
    <source>
        <dbReference type="SAM" id="MobiDB-lite"/>
    </source>
</evidence>
<dbReference type="PROSITE" id="PS51192">
    <property type="entry name" value="HELICASE_ATP_BIND_1"/>
    <property type="match status" value="1"/>
</dbReference>
<evidence type="ECO:0000313" key="4">
    <source>
        <dbReference type="Proteomes" id="UP001314181"/>
    </source>
</evidence>
<dbReference type="Gene3D" id="3.40.50.300">
    <property type="entry name" value="P-loop containing nucleotide triphosphate hydrolases"/>
    <property type="match status" value="1"/>
</dbReference>